<evidence type="ECO:0000313" key="1">
    <source>
        <dbReference type="EMBL" id="SMA49805.1"/>
    </source>
</evidence>
<dbReference type="RefSeq" id="WP_087112258.1">
    <property type="nucleotide sequence ID" value="NZ_CBCSCN010000011.1"/>
</dbReference>
<keyword evidence="2" id="KW-1185">Reference proteome</keyword>
<accession>A0A1X7ANF4</accession>
<dbReference type="SUPFAM" id="SSF69635">
    <property type="entry name" value="Type III secretory system chaperone-like"/>
    <property type="match status" value="1"/>
</dbReference>
<dbReference type="InterPro" id="IPR010261">
    <property type="entry name" value="Tir_chaperone"/>
</dbReference>
<dbReference type="GO" id="GO:0030254">
    <property type="term" value="P:protein secretion by the type III secretion system"/>
    <property type="evidence" value="ECO:0007669"/>
    <property type="project" value="InterPro"/>
</dbReference>
<organism evidence="1 2">
    <name type="scientific">Parendozoicomonas haliclonae</name>
    <dbReference type="NCBI Taxonomy" id="1960125"/>
    <lineage>
        <taxon>Bacteria</taxon>
        <taxon>Pseudomonadati</taxon>
        <taxon>Pseudomonadota</taxon>
        <taxon>Gammaproteobacteria</taxon>
        <taxon>Oceanospirillales</taxon>
        <taxon>Endozoicomonadaceae</taxon>
        <taxon>Parendozoicomonas</taxon>
    </lineage>
</organism>
<gene>
    <name evidence="1" type="ORF">EHSB41UT_03594</name>
</gene>
<evidence type="ECO:0000313" key="2">
    <source>
        <dbReference type="Proteomes" id="UP000196573"/>
    </source>
</evidence>
<reference evidence="1 2" key="1">
    <citation type="submission" date="2017-03" db="EMBL/GenBank/DDBJ databases">
        <authorList>
            <person name="Afonso C.L."/>
            <person name="Miller P.J."/>
            <person name="Scott M.A."/>
            <person name="Spackman E."/>
            <person name="Goraichik I."/>
            <person name="Dimitrov K.M."/>
            <person name="Suarez D.L."/>
            <person name="Swayne D.E."/>
        </authorList>
    </citation>
    <scope>NUCLEOTIDE SEQUENCE [LARGE SCALE GENOMIC DNA]</scope>
    <source>
        <strain evidence="1">SB41UT1</strain>
    </source>
</reference>
<dbReference type="EMBL" id="FWPT01000009">
    <property type="protein sequence ID" value="SMA49805.1"/>
    <property type="molecule type" value="Genomic_DNA"/>
</dbReference>
<dbReference type="OrthoDB" id="6195131at2"/>
<dbReference type="Gene3D" id="3.30.1460.10">
    <property type="match status" value="1"/>
</dbReference>
<name>A0A1X7ANF4_9GAMM</name>
<dbReference type="AlphaFoldDB" id="A0A1X7ANF4"/>
<sequence length="154" mass="17263">MKPLELLQKWMSQNGLDEEAMDSSGRVCAFLFNDQFPVSLEAPAYCEDLFVVIELLPAGSGELRKKRLEAAMQLNNYALETRGGVIGWDTVGERLVLSYRLTAEGADEQQLDAIISNLLEVAGELVPQLAFEEYEARQRKVSQHIDLHLQAIKP</sequence>
<protein>
    <submittedName>
        <fullName evidence="1">Tir chaperone protein (CesT)</fullName>
    </submittedName>
</protein>
<dbReference type="Proteomes" id="UP000196573">
    <property type="component" value="Unassembled WGS sequence"/>
</dbReference>
<dbReference type="Pfam" id="PF05932">
    <property type="entry name" value="CesT"/>
    <property type="match status" value="1"/>
</dbReference>
<proteinExistence type="predicted"/>